<keyword evidence="10" id="KW-1185">Reference proteome</keyword>
<reference evidence="11" key="1">
    <citation type="submission" date="2025-08" db="UniProtKB">
        <authorList>
            <consortium name="RefSeq"/>
        </authorList>
    </citation>
    <scope>IDENTIFICATION</scope>
    <source>
        <tissue evidence="11">Brain</tissue>
    </source>
</reference>
<dbReference type="Pfam" id="PF10224">
    <property type="entry name" value="DUF2205"/>
    <property type="match status" value="1"/>
</dbReference>
<dbReference type="GO" id="GO:0005829">
    <property type="term" value="C:cytosol"/>
    <property type="evidence" value="ECO:0007669"/>
    <property type="project" value="UniProtKB-SubCell"/>
</dbReference>
<sequence length="135" mass="15541">MVNADVDIAGARKQVELEEKQQHSQEVLDLQHTPKILSAKVDAVKEENMKLKSENQVQGQYIENFTSSSRFFQISDTKNKEKKEIPFTNGLTVARPTHRPHVYSPKVLFQLIVYEDAEQIVGNFIITLHILKYKC</sequence>
<dbReference type="GeneID" id="123387827"/>
<dbReference type="Gene3D" id="1.20.5.170">
    <property type="match status" value="1"/>
</dbReference>
<dbReference type="RefSeq" id="XP_044922152.1">
    <property type="nucleotide sequence ID" value="XM_045066217.1"/>
</dbReference>
<evidence type="ECO:0000256" key="1">
    <source>
        <dbReference type="ARBA" id="ARBA00002743"/>
    </source>
</evidence>
<evidence type="ECO:0000313" key="10">
    <source>
        <dbReference type="Proteomes" id="UP000000715"/>
    </source>
</evidence>
<name>A0A8U0RDK0_MUSPF</name>
<comment type="subcellular location">
    <subcellularLocation>
        <location evidence="3">Cytoplasm</location>
        <location evidence="3">Cytosol</location>
    </subcellularLocation>
    <subcellularLocation>
        <location evidence="2">Golgi apparatus membrane</location>
        <topology evidence="2">Peripheral membrane protein</topology>
        <orientation evidence="2">Cytoplasmic side</orientation>
    </subcellularLocation>
    <subcellularLocation>
        <location evidence="4">Golgi apparatus</location>
        <location evidence="4">trans-Golgi network</location>
    </subcellularLocation>
</comment>
<evidence type="ECO:0000256" key="8">
    <source>
        <dbReference type="ARBA" id="ARBA00023054"/>
    </source>
</evidence>
<gene>
    <name evidence="11" type="primary">LOC123387827</name>
</gene>
<evidence type="ECO:0000256" key="6">
    <source>
        <dbReference type="ARBA" id="ARBA00022490"/>
    </source>
</evidence>
<evidence type="ECO:0000256" key="4">
    <source>
        <dbReference type="ARBA" id="ARBA00004601"/>
    </source>
</evidence>
<evidence type="ECO:0000256" key="5">
    <source>
        <dbReference type="ARBA" id="ARBA00010880"/>
    </source>
</evidence>
<dbReference type="GO" id="GO:0000139">
    <property type="term" value="C:Golgi membrane"/>
    <property type="evidence" value="ECO:0007669"/>
    <property type="project" value="UniProtKB-SubCell"/>
</dbReference>
<keyword evidence="7" id="KW-0333">Golgi apparatus</keyword>
<keyword evidence="9" id="KW-0472">Membrane</keyword>
<proteinExistence type="inferred from homology"/>
<evidence type="ECO:0000256" key="2">
    <source>
        <dbReference type="ARBA" id="ARBA00004255"/>
    </source>
</evidence>
<comment type="similarity">
    <text evidence="5">Belongs to the SCOC family.</text>
</comment>
<keyword evidence="8" id="KW-0175">Coiled coil</keyword>
<dbReference type="InterPro" id="IPR019357">
    <property type="entry name" value="SCOC"/>
</dbReference>
<evidence type="ECO:0000256" key="3">
    <source>
        <dbReference type="ARBA" id="ARBA00004514"/>
    </source>
</evidence>
<dbReference type="PANTHER" id="PTHR21614:SF0">
    <property type="entry name" value="GEO08385P1"/>
    <property type="match status" value="1"/>
</dbReference>
<evidence type="ECO:0000313" key="11">
    <source>
        <dbReference type="RefSeq" id="XP_044922152.1"/>
    </source>
</evidence>
<organism evidence="10 11">
    <name type="scientific">Mustela putorius furo</name>
    <name type="common">European domestic ferret</name>
    <name type="synonym">Mustela furo</name>
    <dbReference type="NCBI Taxonomy" id="9669"/>
    <lineage>
        <taxon>Eukaryota</taxon>
        <taxon>Metazoa</taxon>
        <taxon>Chordata</taxon>
        <taxon>Craniata</taxon>
        <taxon>Vertebrata</taxon>
        <taxon>Euteleostomi</taxon>
        <taxon>Mammalia</taxon>
        <taxon>Eutheria</taxon>
        <taxon>Laurasiatheria</taxon>
        <taxon>Carnivora</taxon>
        <taxon>Caniformia</taxon>
        <taxon>Musteloidea</taxon>
        <taxon>Mustelidae</taxon>
        <taxon>Mustelinae</taxon>
        <taxon>Mustela</taxon>
    </lineage>
</organism>
<dbReference type="AlphaFoldDB" id="A0A8U0RDK0"/>
<dbReference type="GO" id="GO:0005802">
    <property type="term" value="C:trans-Golgi network"/>
    <property type="evidence" value="ECO:0007669"/>
    <property type="project" value="TreeGrafter"/>
</dbReference>
<dbReference type="Proteomes" id="UP000000715">
    <property type="component" value="Unplaced"/>
</dbReference>
<accession>A0A8U0RDK0</accession>
<dbReference type="OrthoDB" id="2163284at2759"/>
<keyword evidence="6" id="KW-0963">Cytoplasm</keyword>
<comment type="function">
    <text evidence="1">Positive regulator of amino acid starvation-induced autophagy.</text>
</comment>
<protein>
    <submittedName>
        <fullName evidence="11">Short coiled-coil protein B-like</fullName>
    </submittedName>
</protein>
<dbReference type="PANTHER" id="PTHR21614">
    <property type="entry name" value="SHORT COILED COIL PROTEIN"/>
    <property type="match status" value="1"/>
</dbReference>
<evidence type="ECO:0000256" key="9">
    <source>
        <dbReference type="ARBA" id="ARBA00023136"/>
    </source>
</evidence>
<evidence type="ECO:0000256" key="7">
    <source>
        <dbReference type="ARBA" id="ARBA00023034"/>
    </source>
</evidence>